<dbReference type="Pfam" id="PF18911">
    <property type="entry name" value="PKD_4"/>
    <property type="match status" value="1"/>
</dbReference>
<evidence type="ECO:0000256" key="4">
    <source>
        <dbReference type="ARBA" id="ARBA00022729"/>
    </source>
</evidence>
<evidence type="ECO:0000256" key="5">
    <source>
        <dbReference type="ARBA" id="ARBA00022801"/>
    </source>
</evidence>
<dbReference type="PROSITE" id="PS50093">
    <property type="entry name" value="PKD"/>
    <property type="match status" value="1"/>
</dbReference>
<dbReference type="InterPro" id="IPR035986">
    <property type="entry name" value="PKD_dom_sf"/>
</dbReference>
<evidence type="ECO:0000259" key="10">
    <source>
        <dbReference type="PROSITE" id="PS50093"/>
    </source>
</evidence>
<dbReference type="Pfam" id="PF05572">
    <property type="entry name" value="Peptidase_M43"/>
    <property type="match status" value="1"/>
</dbReference>
<dbReference type="InterPro" id="IPR000601">
    <property type="entry name" value="PKD_dom"/>
</dbReference>
<dbReference type="GO" id="GO:0005975">
    <property type="term" value="P:carbohydrate metabolic process"/>
    <property type="evidence" value="ECO:0007669"/>
    <property type="project" value="UniProtKB-ARBA"/>
</dbReference>
<organism evidence="11 12">
    <name type="scientific">Parvicella tangerina</name>
    <dbReference type="NCBI Taxonomy" id="2829795"/>
    <lineage>
        <taxon>Bacteria</taxon>
        <taxon>Pseudomonadati</taxon>
        <taxon>Bacteroidota</taxon>
        <taxon>Flavobacteriia</taxon>
        <taxon>Flavobacteriales</taxon>
        <taxon>Parvicellaceae</taxon>
        <taxon>Parvicella</taxon>
    </lineage>
</organism>
<name>A0A916JP56_9FLAO</name>
<evidence type="ECO:0000256" key="3">
    <source>
        <dbReference type="ARBA" id="ARBA00022723"/>
    </source>
</evidence>
<feature type="chain" id="PRO_5037848574" description="PKD domain-containing protein" evidence="9">
    <location>
        <begin position="23"/>
        <end position="711"/>
    </location>
</feature>
<dbReference type="KEGG" id="ptan:CRYO30217_02422"/>
<dbReference type="Pfam" id="PF18962">
    <property type="entry name" value="Por_Secre_tail"/>
    <property type="match status" value="1"/>
</dbReference>
<evidence type="ECO:0000256" key="7">
    <source>
        <dbReference type="ARBA" id="ARBA00023049"/>
    </source>
</evidence>
<sequence>MIKIYKITLGVLISGVSMSSFAQAPQERVLDENNMRDGENIEYCTQHKKMLEMLKNPAAMKIYQAEQVIFEQELQQMKASRQQTGYSIDTIPIVFHVLHNDGAEKISRAQILDALDIMNRDYATLNADTANVVSSFQSIIGKPKIHFALATKAPNGQCFSGITYTQDAASYEGDDGQGQVTAIIQGNDVYNGQWPGDEYLNIFICGDIGGAAGYTMTPSGWIGASMYNGIWVLHNYVGSIGTSSTYTSRTLTHEAGHWLNLEHTWGGNNNPGNSSSCSTDDGVSDTPNTIGVTACVLGENTCGPLANVENYMDYSYCSKMFTDGQVDRMRTALASSIGGRNNLTTTANLINTGVRDYSLCKADFDADNIIVCEGQTVEFTDGSYHSVNDWNWTFTGGSPSSSTSQNPSVTYNTPGTYSVTLTASDGSTSDNETKTNYITVLPSTGRSLTVEEGFETLTLPDSEWFVENPDGSNGWTITSAAAASGSKSLRLNNSSNDDGDVDEFVSSTIDLSNVTDFELSFKYAFAQKSSNNTDYMRVYVSNDCGASWSVRKNISASTIATAPNTTSNFVPSSDEWEQVTITNITPSYWTSNFRFKIQFVSGGGNNVYLDDINLYDPNAASVKENDDISLFRVFPNPARDVAKVSFDLYESSDVKVTLTDMLGQEVQLISQSKLPSGSHQFDVNTTGLSNGVYFVNLAVDQKIITQKLIVE</sequence>
<keyword evidence="6" id="KW-0862">Zinc</keyword>
<keyword evidence="2" id="KW-0645">Protease</keyword>
<dbReference type="SUPFAM" id="SSF49299">
    <property type="entry name" value="PKD domain"/>
    <property type="match status" value="1"/>
</dbReference>
<protein>
    <recommendedName>
        <fullName evidence="10">PKD domain-containing protein</fullName>
    </recommendedName>
</protein>
<comment type="similarity">
    <text evidence="1">Belongs to the peptidase M43B family.</text>
</comment>
<dbReference type="AlphaFoldDB" id="A0A916JP56"/>
<keyword evidence="8" id="KW-1015">Disulfide bond</keyword>
<dbReference type="RefSeq" id="WP_258542652.1">
    <property type="nucleotide sequence ID" value="NZ_OU015584.1"/>
</dbReference>
<keyword evidence="5" id="KW-0378">Hydrolase</keyword>
<keyword evidence="7" id="KW-0482">Metalloprotease</keyword>
<dbReference type="InterPro" id="IPR008754">
    <property type="entry name" value="Peptidase_M43"/>
</dbReference>
<evidence type="ECO:0000256" key="6">
    <source>
        <dbReference type="ARBA" id="ARBA00022833"/>
    </source>
</evidence>
<gene>
    <name evidence="11" type="ORF">CRYO30217_02422</name>
</gene>
<dbReference type="Gene3D" id="2.60.40.10">
    <property type="entry name" value="Immunoglobulins"/>
    <property type="match status" value="1"/>
</dbReference>
<dbReference type="EMBL" id="OU015584">
    <property type="protein sequence ID" value="CAG5084267.1"/>
    <property type="molecule type" value="Genomic_DNA"/>
</dbReference>
<dbReference type="InterPro" id="IPR013320">
    <property type="entry name" value="ConA-like_dom_sf"/>
</dbReference>
<dbReference type="InterPro" id="IPR026444">
    <property type="entry name" value="Secre_tail"/>
</dbReference>
<evidence type="ECO:0000256" key="1">
    <source>
        <dbReference type="ARBA" id="ARBA00008721"/>
    </source>
</evidence>
<dbReference type="GO" id="GO:0046872">
    <property type="term" value="F:metal ion binding"/>
    <property type="evidence" value="ECO:0007669"/>
    <property type="project" value="UniProtKB-KW"/>
</dbReference>
<dbReference type="GO" id="GO:0008237">
    <property type="term" value="F:metallopeptidase activity"/>
    <property type="evidence" value="ECO:0007669"/>
    <property type="project" value="UniProtKB-KW"/>
</dbReference>
<evidence type="ECO:0000256" key="8">
    <source>
        <dbReference type="ARBA" id="ARBA00023157"/>
    </source>
</evidence>
<evidence type="ECO:0000256" key="9">
    <source>
        <dbReference type="SAM" id="SignalP"/>
    </source>
</evidence>
<dbReference type="SMART" id="SM00089">
    <property type="entry name" value="PKD"/>
    <property type="match status" value="1"/>
</dbReference>
<feature type="domain" description="PKD" evidence="10">
    <location>
        <begin position="390"/>
        <end position="445"/>
    </location>
</feature>
<proteinExistence type="inferred from homology"/>
<evidence type="ECO:0000313" key="12">
    <source>
        <dbReference type="Proteomes" id="UP000683507"/>
    </source>
</evidence>
<dbReference type="InterPro" id="IPR013783">
    <property type="entry name" value="Ig-like_fold"/>
</dbReference>
<dbReference type="PANTHER" id="PTHR47466">
    <property type="match status" value="1"/>
</dbReference>
<keyword evidence="4 9" id="KW-0732">Signal</keyword>
<dbReference type="CDD" id="cd00146">
    <property type="entry name" value="PKD"/>
    <property type="match status" value="1"/>
</dbReference>
<dbReference type="NCBIfam" id="TIGR04183">
    <property type="entry name" value="Por_Secre_tail"/>
    <property type="match status" value="1"/>
</dbReference>
<dbReference type="InterPro" id="IPR022409">
    <property type="entry name" value="PKD/Chitinase_dom"/>
</dbReference>
<dbReference type="PANTHER" id="PTHR47466:SF1">
    <property type="entry name" value="METALLOPROTEASE MEP1 (AFU_ORTHOLOGUE AFUA_1G07730)-RELATED"/>
    <property type="match status" value="1"/>
</dbReference>
<keyword evidence="12" id="KW-1185">Reference proteome</keyword>
<dbReference type="Proteomes" id="UP000683507">
    <property type="component" value="Chromosome"/>
</dbReference>
<keyword evidence="3" id="KW-0479">Metal-binding</keyword>
<dbReference type="SUPFAM" id="SSF55486">
    <property type="entry name" value="Metalloproteases ('zincins'), catalytic domain"/>
    <property type="match status" value="1"/>
</dbReference>
<evidence type="ECO:0000256" key="2">
    <source>
        <dbReference type="ARBA" id="ARBA00022670"/>
    </source>
</evidence>
<evidence type="ECO:0000313" key="11">
    <source>
        <dbReference type="EMBL" id="CAG5084267.1"/>
    </source>
</evidence>
<dbReference type="Gene3D" id="2.60.120.260">
    <property type="entry name" value="Galactose-binding domain-like"/>
    <property type="match status" value="1"/>
</dbReference>
<dbReference type="GO" id="GO:0006508">
    <property type="term" value="P:proteolysis"/>
    <property type="evidence" value="ECO:0007669"/>
    <property type="project" value="UniProtKB-KW"/>
</dbReference>
<dbReference type="InterPro" id="IPR024079">
    <property type="entry name" value="MetalloPept_cat_dom_sf"/>
</dbReference>
<reference evidence="11" key="1">
    <citation type="submission" date="2021-04" db="EMBL/GenBank/DDBJ databases">
        <authorList>
            <person name="Rodrigo-Torres L."/>
            <person name="Arahal R. D."/>
            <person name="Lucena T."/>
        </authorList>
    </citation>
    <scope>NUCLEOTIDE SEQUENCE</scope>
    <source>
        <strain evidence="11">AS29M-1</strain>
    </source>
</reference>
<dbReference type="SUPFAM" id="SSF49899">
    <property type="entry name" value="Concanavalin A-like lectins/glucanases"/>
    <property type="match status" value="1"/>
</dbReference>
<feature type="signal peptide" evidence="9">
    <location>
        <begin position="1"/>
        <end position="22"/>
    </location>
</feature>
<accession>A0A916JP56</accession>
<dbReference type="GO" id="GO:0004553">
    <property type="term" value="F:hydrolase activity, hydrolyzing O-glycosyl compounds"/>
    <property type="evidence" value="ECO:0007669"/>
    <property type="project" value="UniProtKB-ARBA"/>
</dbReference>
<dbReference type="Gene3D" id="3.40.390.10">
    <property type="entry name" value="Collagenase (Catalytic Domain)"/>
    <property type="match status" value="1"/>
</dbReference>